<dbReference type="Proteomes" id="UP000504634">
    <property type="component" value="Unplaced"/>
</dbReference>
<feature type="domain" description="C2H2-type" evidence="2">
    <location>
        <begin position="410"/>
        <end position="432"/>
    </location>
</feature>
<dbReference type="PROSITE" id="PS00028">
    <property type="entry name" value="ZINC_FINGER_C2H2_1"/>
    <property type="match status" value="2"/>
</dbReference>
<protein>
    <submittedName>
        <fullName evidence="4">Uncharacterized protein LOC115627980</fullName>
    </submittedName>
</protein>
<dbReference type="InterPro" id="IPR040373">
    <property type="entry name" value="CASZ1"/>
</dbReference>
<feature type="domain" description="C2H2-type" evidence="2">
    <location>
        <begin position="489"/>
        <end position="509"/>
    </location>
</feature>
<dbReference type="GO" id="GO:0000977">
    <property type="term" value="F:RNA polymerase II transcription regulatory region sequence-specific DNA binding"/>
    <property type="evidence" value="ECO:0007669"/>
    <property type="project" value="TreeGrafter"/>
</dbReference>
<gene>
    <name evidence="4" type="primary">LOC115627980</name>
</gene>
<dbReference type="OrthoDB" id="10063916at2759"/>
<dbReference type="PANTHER" id="PTHR12451:SF0">
    <property type="entry name" value="ZINC FINGER PROTEIN CASTOR HOMOLOG 1"/>
    <property type="match status" value="1"/>
</dbReference>
<sequence>MDADESHSEAQRRRSTPVDANGETNEREQPLQITSIDGFFNRKRGRPPKNRFVEVYKSTQQSPQAIFTSFKLEKNESAAIAAAAAAPLSHNAGVVTTMERSSLLGTSHELPHSRRLSRKRGPTIDQTTVSAAGRQHQRSQRQPTLGVLPSSPAAGAGCERKRRPMDLLSEQDSALQHSTETLVMVPEDSEAVAPAMMHASSEVYERVSVVRAAGTFYPENLSPAAESVASSPEQPEDLSMKNIVPSKRESVADTQAIPTTTSGLCSEPAENLKLLQFKHLLNLYQRQVLLPGFLRTLLPLPMPPIAADSSVPLDMRLLLESAVQQKQLLLNVAAVAATATAAASSAASPSVAATSQEQPPPIIVAPLGDTPPRKQLRGNDIPTGYLKFRFNEDCHFERCGYRNHQSHFHCNRKDCHYSFCDRTRFMQHTARHERLDTLMGSDFLQFRANMQCGVPNCCFAMPMDNVHGLDAGTAAAGTQPPKKSSHFHCRKCDYVCCDSSKVVAHRRLHSRMEYLRSAGFRKIARYENCENQACSYALRHTHYHCLSCDCSVLSRAQLASHKHRSGGVSNPASGSALVSAVDGLPKQLTLGSGLDLDA</sequence>
<evidence type="ECO:0000259" key="2">
    <source>
        <dbReference type="PROSITE" id="PS00028"/>
    </source>
</evidence>
<dbReference type="SMART" id="SM00355">
    <property type="entry name" value="ZnF_C2H2"/>
    <property type="match status" value="2"/>
</dbReference>
<name>A0A6J2TT26_DROLE</name>
<dbReference type="GO" id="GO:0005634">
    <property type="term" value="C:nucleus"/>
    <property type="evidence" value="ECO:0007669"/>
    <property type="project" value="TreeGrafter"/>
</dbReference>
<dbReference type="GeneID" id="115627980"/>
<feature type="region of interest" description="Disordered" evidence="1">
    <location>
        <begin position="103"/>
        <end position="159"/>
    </location>
</feature>
<keyword evidence="3" id="KW-1185">Reference proteome</keyword>
<feature type="compositionally biased region" description="Basic and acidic residues" evidence="1">
    <location>
        <begin position="1"/>
        <end position="12"/>
    </location>
</feature>
<organism evidence="3 4">
    <name type="scientific">Drosophila lebanonensis</name>
    <name type="common">Fruit fly</name>
    <name type="synonym">Scaptodrosophila lebanonensis</name>
    <dbReference type="NCBI Taxonomy" id="7225"/>
    <lineage>
        <taxon>Eukaryota</taxon>
        <taxon>Metazoa</taxon>
        <taxon>Ecdysozoa</taxon>
        <taxon>Arthropoda</taxon>
        <taxon>Hexapoda</taxon>
        <taxon>Insecta</taxon>
        <taxon>Pterygota</taxon>
        <taxon>Neoptera</taxon>
        <taxon>Endopterygota</taxon>
        <taxon>Diptera</taxon>
        <taxon>Brachycera</taxon>
        <taxon>Muscomorpha</taxon>
        <taxon>Ephydroidea</taxon>
        <taxon>Drosophilidae</taxon>
        <taxon>Scaptodrosophila</taxon>
    </lineage>
</organism>
<proteinExistence type="predicted"/>
<feature type="region of interest" description="Disordered" evidence="1">
    <location>
        <begin position="1"/>
        <end position="49"/>
    </location>
</feature>
<reference evidence="4" key="1">
    <citation type="submission" date="2025-08" db="UniProtKB">
        <authorList>
            <consortium name="RefSeq"/>
        </authorList>
    </citation>
    <scope>IDENTIFICATION</scope>
    <source>
        <strain evidence="4">11010-0011.00</strain>
        <tissue evidence="4">Whole body</tissue>
    </source>
</reference>
<dbReference type="PANTHER" id="PTHR12451">
    <property type="entry name" value="TRANSCRIPTION FACTOR CASTOR PROTEIN MING -RELATED"/>
    <property type="match status" value="1"/>
</dbReference>
<dbReference type="AlphaFoldDB" id="A0A6J2TT26"/>
<evidence type="ECO:0000256" key="1">
    <source>
        <dbReference type="SAM" id="MobiDB-lite"/>
    </source>
</evidence>
<dbReference type="RefSeq" id="XP_030379736.1">
    <property type="nucleotide sequence ID" value="XM_030523876.1"/>
</dbReference>
<evidence type="ECO:0000313" key="4">
    <source>
        <dbReference type="RefSeq" id="XP_030379736.1"/>
    </source>
</evidence>
<accession>A0A6J2TT26</accession>
<dbReference type="GO" id="GO:0045664">
    <property type="term" value="P:regulation of neuron differentiation"/>
    <property type="evidence" value="ECO:0007669"/>
    <property type="project" value="TreeGrafter"/>
</dbReference>
<evidence type="ECO:0000313" key="3">
    <source>
        <dbReference type="Proteomes" id="UP000504634"/>
    </source>
</evidence>
<dbReference type="GO" id="GO:0000981">
    <property type="term" value="F:DNA-binding transcription factor activity, RNA polymerase II-specific"/>
    <property type="evidence" value="ECO:0007669"/>
    <property type="project" value="TreeGrafter"/>
</dbReference>
<dbReference type="InterPro" id="IPR013087">
    <property type="entry name" value="Znf_C2H2_type"/>
</dbReference>
<dbReference type="GO" id="GO:0045944">
    <property type="term" value="P:positive regulation of transcription by RNA polymerase II"/>
    <property type="evidence" value="ECO:0007669"/>
    <property type="project" value="TreeGrafter"/>
</dbReference>